<dbReference type="Pfam" id="PF12728">
    <property type="entry name" value="HTH_17"/>
    <property type="match status" value="1"/>
</dbReference>
<protein>
    <submittedName>
        <fullName evidence="4">Molybdate-binding domain of ModE</fullName>
    </submittedName>
</protein>
<dbReference type="Gene3D" id="1.10.1660.10">
    <property type="match status" value="1"/>
</dbReference>
<accession>A0A1B1NFB2</accession>
<dbReference type="Proteomes" id="UP000092482">
    <property type="component" value="Chromosome"/>
</dbReference>
<evidence type="ECO:0000259" key="3">
    <source>
        <dbReference type="PROSITE" id="PS51866"/>
    </source>
</evidence>
<evidence type="ECO:0000313" key="5">
    <source>
        <dbReference type="Proteomes" id="UP000092482"/>
    </source>
</evidence>
<keyword evidence="5" id="KW-1185">Reference proteome</keyword>
<dbReference type="Gene3D" id="2.40.50.100">
    <property type="match status" value="1"/>
</dbReference>
<feature type="domain" description="Mop" evidence="3">
    <location>
        <begin position="64"/>
        <end position="129"/>
    </location>
</feature>
<proteinExistence type="predicted"/>
<dbReference type="InterPro" id="IPR010093">
    <property type="entry name" value="SinI_DNA-bd"/>
</dbReference>
<evidence type="ECO:0000256" key="2">
    <source>
        <dbReference type="PROSITE-ProRule" id="PRU01213"/>
    </source>
</evidence>
<dbReference type="InterPro" id="IPR008995">
    <property type="entry name" value="Mo/tungstate-bd_C_term_dom"/>
</dbReference>
<dbReference type="KEGG" id="serj:SGUI_2730"/>
<dbReference type="PATRIC" id="fig|1758689.4.peg.2851"/>
<gene>
    <name evidence="4" type="ORF">SGUI_2730</name>
</gene>
<dbReference type="GO" id="GO:0015689">
    <property type="term" value="P:molybdate ion transport"/>
    <property type="evidence" value="ECO:0007669"/>
    <property type="project" value="InterPro"/>
</dbReference>
<dbReference type="Pfam" id="PF03459">
    <property type="entry name" value="TOBE"/>
    <property type="match status" value="1"/>
</dbReference>
<dbReference type="InterPro" id="IPR041657">
    <property type="entry name" value="HTH_17"/>
</dbReference>
<dbReference type="InterPro" id="IPR005116">
    <property type="entry name" value="Transp-assoc_OB_typ1"/>
</dbReference>
<dbReference type="OrthoDB" id="271159at2"/>
<evidence type="ECO:0000256" key="1">
    <source>
        <dbReference type="ARBA" id="ARBA00022505"/>
    </source>
</evidence>
<evidence type="ECO:0000313" key="4">
    <source>
        <dbReference type="EMBL" id="ANS80126.1"/>
    </source>
</evidence>
<reference evidence="4 5" key="1">
    <citation type="submission" date="2016-03" db="EMBL/GenBank/DDBJ databases">
        <title>Shallow-sea hydrothermal system.</title>
        <authorList>
            <person name="Tang K."/>
        </authorList>
    </citation>
    <scope>NUCLEOTIDE SEQUENCE [LARGE SCALE GENOMIC DNA]</scope>
    <source>
        <strain evidence="4 5">JLT9</strain>
    </source>
</reference>
<keyword evidence="1 2" id="KW-0500">Molybdenum</keyword>
<dbReference type="SUPFAM" id="SSF50331">
    <property type="entry name" value="MOP-like"/>
    <property type="match status" value="1"/>
</dbReference>
<dbReference type="InterPro" id="IPR009061">
    <property type="entry name" value="DNA-bd_dom_put_sf"/>
</dbReference>
<dbReference type="SUPFAM" id="SSF46955">
    <property type="entry name" value="Putative DNA-binding domain"/>
    <property type="match status" value="1"/>
</dbReference>
<dbReference type="RefSeq" id="WP_066641293.1">
    <property type="nucleotide sequence ID" value="NZ_CP014989.1"/>
</dbReference>
<organism evidence="4 5">
    <name type="scientific">Serinicoccus hydrothermalis</name>
    <dbReference type="NCBI Taxonomy" id="1758689"/>
    <lineage>
        <taxon>Bacteria</taxon>
        <taxon>Bacillati</taxon>
        <taxon>Actinomycetota</taxon>
        <taxon>Actinomycetes</taxon>
        <taxon>Micrococcales</taxon>
        <taxon>Ornithinimicrobiaceae</taxon>
        <taxon>Serinicoccus</taxon>
    </lineage>
</organism>
<dbReference type="InterPro" id="IPR004606">
    <property type="entry name" value="Mop_domain"/>
</dbReference>
<dbReference type="NCBIfam" id="TIGR01764">
    <property type="entry name" value="excise"/>
    <property type="match status" value="1"/>
</dbReference>
<dbReference type="PROSITE" id="PS51866">
    <property type="entry name" value="MOP"/>
    <property type="match status" value="1"/>
</dbReference>
<sequence>MTQMRVSEAAELLGVSTDTVRRAIETGRLPSRKDGSGRAVVEGADVAALAQEQAHPAEVGAVGASSPRNQLRGVVTRIVSDSVMSQVDIQAGPFRLVSLLSTEAVREMDLQVGSVAIATVKATNVSVGVPA</sequence>
<dbReference type="EMBL" id="CP014989">
    <property type="protein sequence ID" value="ANS80126.1"/>
    <property type="molecule type" value="Genomic_DNA"/>
</dbReference>
<dbReference type="STRING" id="1758689.SGUI_2730"/>
<dbReference type="AlphaFoldDB" id="A0A1B1NFB2"/>
<name>A0A1B1NFB2_9MICO</name>
<dbReference type="GO" id="GO:0003677">
    <property type="term" value="F:DNA binding"/>
    <property type="evidence" value="ECO:0007669"/>
    <property type="project" value="InterPro"/>
</dbReference>